<keyword evidence="1" id="KW-0472">Membrane</keyword>
<accession>A0A829HP03</accession>
<evidence type="ECO:0000313" key="2">
    <source>
        <dbReference type="EMBL" id="EPQ20960.1"/>
    </source>
</evidence>
<keyword evidence="1" id="KW-0812">Transmembrane</keyword>
<evidence type="ECO:0000256" key="1">
    <source>
        <dbReference type="SAM" id="Phobius"/>
    </source>
</evidence>
<dbReference type="AlphaFoldDB" id="A0A829HP03"/>
<organism evidence="2 3">
    <name type="scientific">Mycobacteroides abscessus subsp. bolletii CRM-0020</name>
    <dbReference type="NCBI Taxonomy" id="1306401"/>
    <lineage>
        <taxon>Bacteria</taxon>
        <taxon>Bacillati</taxon>
        <taxon>Actinomycetota</taxon>
        <taxon>Actinomycetes</taxon>
        <taxon>Mycobacteriales</taxon>
        <taxon>Mycobacteriaceae</taxon>
        <taxon>Mycobacteroides</taxon>
        <taxon>Mycobacteroides abscessus</taxon>
    </lineage>
</organism>
<dbReference type="EMBL" id="ATFQ01000040">
    <property type="protein sequence ID" value="EPQ20960.1"/>
    <property type="molecule type" value="Genomic_DNA"/>
</dbReference>
<feature type="transmembrane region" description="Helical" evidence="1">
    <location>
        <begin position="12"/>
        <end position="30"/>
    </location>
</feature>
<gene>
    <name evidence="2" type="ORF">J108_23390</name>
</gene>
<evidence type="ECO:0000313" key="3">
    <source>
        <dbReference type="Proteomes" id="UP000014969"/>
    </source>
</evidence>
<comment type="caution">
    <text evidence="2">The sequence shown here is derived from an EMBL/GenBank/DDBJ whole genome shotgun (WGS) entry which is preliminary data.</text>
</comment>
<name>A0A829HP03_9MYCO</name>
<protein>
    <submittedName>
        <fullName evidence="2">Uncharacterized protein</fullName>
    </submittedName>
</protein>
<keyword evidence="1" id="KW-1133">Transmembrane helix</keyword>
<sequence length="89" mass="10077">MGCGFMIKMRPVGFLVWLIGIPFCMVFFTQPEWFYEKTDNTIKNLDHKPATDNPFKVKNTAAAAPGDLVVFNDTYLLMGVAQNNGHDLY</sequence>
<dbReference type="Proteomes" id="UP000014969">
    <property type="component" value="Unassembled WGS sequence"/>
</dbReference>
<proteinExistence type="predicted"/>
<reference evidence="2 3" key="1">
    <citation type="journal article" date="2013" name="Genome Announc.">
        <title>Genome Sequence of an Epidemic Isolate of Mycobacterium abscessus subsp. bolletii from Rio de Janeiro, Brazil.</title>
        <authorList>
            <person name="Davidson R.M."/>
            <person name="Reynolds P.R."/>
            <person name="Farias-Hesson E."/>
            <person name="Duarte R.S."/>
            <person name="Jackson M."/>
            <person name="Strong M."/>
        </authorList>
    </citation>
    <scope>NUCLEOTIDE SEQUENCE [LARGE SCALE GENOMIC DNA]</scope>
    <source>
        <strain evidence="2 3">CRM-0020</strain>
    </source>
</reference>